<dbReference type="Proteomes" id="UP000193200">
    <property type="component" value="Unassembled WGS sequence"/>
</dbReference>
<dbReference type="CDD" id="cd02002">
    <property type="entry name" value="TPP_BFDC"/>
    <property type="match status" value="1"/>
</dbReference>
<accession>A0A1Y5RS04</accession>
<dbReference type="GO" id="GO:0003984">
    <property type="term" value="F:acetolactate synthase activity"/>
    <property type="evidence" value="ECO:0007669"/>
    <property type="project" value="UniProtKB-EC"/>
</dbReference>
<dbReference type="InterPro" id="IPR029061">
    <property type="entry name" value="THDP-binding"/>
</dbReference>
<sequence>MVTEMNGAESLVQTLLACGVDTCFANPGTSEMHFVAALDRVAGMRCVLGLFEGVVTGAADGYSRLSGKPAATLLHLGPGLANGLANLHNARRAGSPVVNIVGEHASFHLRYDAPLTSDIEGVARPMSHWVRTSRDAASVAQDGADAVAAARAAPGQIATLILPADTAWNPARAIGRPPLVDPPRKVDDSVVAESARLLRRGAGTLLLLGGDALTEENLRAAGAIAAHSGADLMATTYMRNMARGAGRVSIPRLPYPVAQALPALAPYRTIILVGAPPPVSFFGYPESPSELHPPGCTLHRMVATGEDAGDALARLIDRLGADPSAARLQAPERPAAPRGPITPDGIAQALAAALPENAIVVDEAITTGRGFYAAMAGAAPHSWLSNLGGSIGFGPPVGTGAAVAAPDRKVFCLEGDGSFMYTPQSLWTQARENLDVTTIVFANRSYNILKHELAMVGAGNPGRNALDMLELDRPDLDIAGLARAMGVPARKATTLEELNQALENAVASSGPKLIEVML</sequence>
<feature type="domain" description="Thiamine pyrophosphate enzyme TPP-binding" evidence="3">
    <location>
        <begin position="379"/>
        <end position="516"/>
    </location>
</feature>
<dbReference type="GO" id="GO:0030976">
    <property type="term" value="F:thiamine pyrophosphate binding"/>
    <property type="evidence" value="ECO:0007669"/>
    <property type="project" value="InterPro"/>
</dbReference>
<dbReference type="EC" id="2.2.1.6" evidence="5"/>
<dbReference type="InterPro" id="IPR012001">
    <property type="entry name" value="Thiamin_PyroP_enz_TPP-bd_dom"/>
</dbReference>
<protein>
    <submittedName>
        <fullName evidence="5">Putative acetolactate synthase large subunit IlvX</fullName>
        <ecNumber evidence="5">2.2.1.6</ecNumber>
    </submittedName>
</protein>
<organism evidence="5 6">
    <name type="scientific">Oceanibacterium hippocampi</name>
    <dbReference type="NCBI Taxonomy" id="745714"/>
    <lineage>
        <taxon>Bacteria</taxon>
        <taxon>Pseudomonadati</taxon>
        <taxon>Pseudomonadota</taxon>
        <taxon>Alphaproteobacteria</taxon>
        <taxon>Sneathiellales</taxon>
        <taxon>Sneathiellaceae</taxon>
        <taxon>Oceanibacterium</taxon>
    </lineage>
</organism>
<dbReference type="EMBL" id="FWFR01000001">
    <property type="protein sequence ID" value="SLN24033.1"/>
    <property type="molecule type" value="Genomic_DNA"/>
</dbReference>
<dbReference type="InterPro" id="IPR045229">
    <property type="entry name" value="TPP_enz"/>
</dbReference>
<proteinExistence type="inferred from homology"/>
<keyword evidence="5" id="KW-0808">Transferase</keyword>
<gene>
    <name evidence="5" type="primary">ilvX</name>
    <name evidence="5" type="ORF">OCH7691_00669</name>
</gene>
<dbReference type="GO" id="GO:0044281">
    <property type="term" value="P:small molecule metabolic process"/>
    <property type="evidence" value="ECO:0007669"/>
    <property type="project" value="UniProtKB-ARBA"/>
</dbReference>
<keyword evidence="6" id="KW-1185">Reference proteome</keyword>
<dbReference type="AlphaFoldDB" id="A0A1Y5RS04"/>
<dbReference type="Gene3D" id="3.40.50.970">
    <property type="match status" value="2"/>
</dbReference>
<dbReference type="PANTHER" id="PTHR18968:SF86">
    <property type="entry name" value="ACETOLACTATE SYNTHASE LARGE SUBUNIT ILVX-RELATED"/>
    <property type="match status" value="1"/>
</dbReference>
<dbReference type="InParanoid" id="A0A1Y5RS04"/>
<dbReference type="CDD" id="cd07035">
    <property type="entry name" value="TPP_PYR_POX_like"/>
    <property type="match status" value="1"/>
</dbReference>
<dbReference type="NCBIfam" id="NF005760">
    <property type="entry name" value="PRK07586.1"/>
    <property type="match status" value="1"/>
</dbReference>
<evidence type="ECO:0000256" key="1">
    <source>
        <dbReference type="ARBA" id="ARBA00007812"/>
    </source>
</evidence>
<evidence type="ECO:0000256" key="2">
    <source>
        <dbReference type="ARBA" id="ARBA00023052"/>
    </source>
</evidence>
<dbReference type="Pfam" id="PF02775">
    <property type="entry name" value="TPP_enzyme_C"/>
    <property type="match status" value="1"/>
</dbReference>
<reference evidence="5 6" key="1">
    <citation type="submission" date="2017-03" db="EMBL/GenBank/DDBJ databases">
        <authorList>
            <person name="Afonso C.L."/>
            <person name="Miller P.J."/>
            <person name="Scott M.A."/>
            <person name="Spackman E."/>
            <person name="Goraichik I."/>
            <person name="Dimitrov K.M."/>
            <person name="Suarez D.L."/>
            <person name="Swayne D.E."/>
        </authorList>
    </citation>
    <scope>NUCLEOTIDE SEQUENCE [LARGE SCALE GENOMIC DNA]</scope>
    <source>
        <strain evidence="5 6">CECT 7691</strain>
    </source>
</reference>
<comment type="similarity">
    <text evidence="1">Belongs to the TPP enzyme family.</text>
</comment>
<evidence type="ECO:0000259" key="3">
    <source>
        <dbReference type="Pfam" id="PF02775"/>
    </source>
</evidence>
<feature type="domain" description="Thiamine pyrophosphate enzyme N-terminal TPP-binding" evidence="4">
    <location>
        <begin position="5"/>
        <end position="106"/>
    </location>
</feature>
<dbReference type="PANTHER" id="PTHR18968">
    <property type="entry name" value="THIAMINE PYROPHOSPHATE ENZYMES"/>
    <property type="match status" value="1"/>
</dbReference>
<dbReference type="InterPro" id="IPR011766">
    <property type="entry name" value="TPP_enzyme_TPP-bd"/>
</dbReference>
<evidence type="ECO:0000259" key="4">
    <source>
        <dbReference type="Pfam" id="PF02776"/>
    </source>
</evidence>
<name>A0A1Y5RS04_9PROT</name>
<evidence type="ECO:0000313" key="6">
    <source>
        <dbReference type="Proteomes" id="UP000193200"/>
    </source>
</evidence>
<dbReference type="SUPFAM" id="SSF52518">
    <property type="entry name" value="Thiamin diphosphate-binding fold (THDP-binding)"/>
    <property type="match status" value="2"/>
</dbReference>
<dbReference type="Pfam" id="PF02776">
    <property type="entry name" value="TPP_enzyme_N"/>
    <property type="match status" value="1"/>
</dbReference>
<dbReference type="GO" id="GO:0050660">
    <property type="term" value="F:flavin adenine dinucleotide binding"/>
    <property type="evidence" value="ECO:0007669"/>
    <property type="project" value="TreeGrafter"/>
</dbReference>
<keyword evidence="2" id="KW-0786">Thiamine pyrophosphate</keyword>
<evidence type="ECO:0000313" key="5">
    <source>
        <dbReference type="EMBL" id="SLN24033.1"/>
    </source>
</evidence>